<dbReference type="InterPro" id="IPR011051">
    <property type="entry name" value="RmlC_Cupin_sf"/>
</dbReference>
<dbReference type="CDD" id="cd07011">
    <property type="entry name" value="cupin_PMI_type_I_N"/>
    <property type="match status" value="1"/>
</dbReference>
<dbReference type="InterPro" id="IPR001250">
    <property type="entry name" value="Man6P_Isoase-1"/>
</dbReference>
<accession>A0A7H0SMI7</accession>
<dbReference type="GO" id="GO:0009298">
    <property type="term" value="P:GDP-mannose biosynthetic process"/>
    <property type="evidence" value="ECO:0007669"/>
    <property type="project" value="InterPro"/>
</dbReference>
<dbReference type="PROSITE" id="PS00965">
    <property type="entry name" value="PMI_I_1"/>
    <property type="match status" value="1"/>
</dbReference>
<evidence type="ECO:0000256" key="8">
    <source>
        <dbReference type="PIRSR" id="PIRSR001480-2"/>
    </source>
</evidence>
<evidence type="ECO:0000256" key="4">
    <source>
        <dbReference type="ARBA" id="ARBA00022723"/>
    </source>
</evidence>
<dbReference type="InterPro" id="IPR016305">
    <property type="entry name" value="Mannose-6-P_Isomerase"/>
</dbReference>
<feature type="binding site" evidence="8">
    <location>
        <position position="264"/>
    </location>
    <ligand>
        <name>Zn(2+)</name>
        <dbReference type="ChEBI" id="CHEBI:29105"/>
    </ligand>
</feature>
<dbReference type="AlphaFoldDB" id="A0A7H0SMI7"/>
<dbReference type="SUPFAM" id="SSF51182">
    <property type="entry name" value="RmlC-like cupins"/>
    <property type="match status" value="1"/>
</dbReference>
<evidence type="ECO:0000313" key="9">
    <source>
        <dbReference type="EMBL" id="QNQ89762.1"/>
    </source>
</evidence>
<keyword evidence="6 9" id="KW-0413">Isomerase</keyword>
<dbReference type="GO" id="GO:0005829">
    <property type="term" value="C:cytosol"/>
    <property type="evidence" value="ECO:0007669"/>
    <property type="project" value="TreeGrafter"/>
</dbReference>
<feature type="binding site" evidence="8">
    <location>
        <position position="130"/>
    </location>
    <ligand>
        <name>Zn(2+)</name>
        <dbReference type="ChEBI" id="CHEBI:29105"/>
    </ligand>
</feature>
<evidence type="ECO:0000313" key="10">
    <source>
        <dbReference type="Proteomes" id="UP000516320"/>
    </source>
</evidence>
<keyword evidence="4 8" id="KW-0479">Metal-binding</keyword>
<dbReference type="GO" id="GO:0005975">
    <property type="term" value="P:carbohydrate metabolic process"/>
    <property type="evidence" value="ECO:0007669"/>
    <property type="project" value="InterPro"/>
</dbReference>
<evidence type="ECO:0000256" key="3">
    <source>
        <dbReference type="ARBA" id="ARBA00011956"/>
    </source>
</evidence>
<evidence type="ECO:0000256" key="5">
    <source>
        <dbReference type="ARBA" id="ARBA00022833"/>
    </source>
</evidence>
<dbReference type="InterPro" id="IPR018050">
    <property type="entry name" value="Pmannose_isomerase-type1_CS"/>
</dbReference>
<feature type="active site" evidence="7">
    <location>
        <position position="283"/>
    </location>
</feature>
<dbReference type="PRINTS" id="PR00714">
    <property type="entry name" value="MAN6PISMRASE"/>
</dbReference>
<dbReference type="RefSeq" id="WP_187975215.1">
    <property type="nucleotide sequence ID" value="NZ_CP046884.1"/>
</dbReference>
<dbReference type="PANTHER" id="PTHR10309">
    <property type="entry name" value="MANNOSE-6-PHOSPHATE ISOMERASE"/>
    <property type="match status" value="1"/>
</dbReference>
<evidence type="ECO:0000256" key="2">
    <source>
        <dbReference type="ARBA" id="ARBA00010772"/>
    </source>
</evidence>
<name>A0A7H0SMI7_9CORY</name>
<evidence type="ECO:0000256" key="1">
    <source>
        <dbReference type="ARBA" id="ARBA00000757"/>
    </source>
</evidence>
<evidence type="ECO:0000256" key="7">
    <source>
        <dbReference type="PIRSR" id="PIRSR001480-1"/>
    </source>
</evidence>
<dbReference type="Pfam" id="PF20511">
    <property type="entry name" value="PMI_typeI_cat"/>
    <property type="match status" value="1"/>
</dbReference>
<dbReference type="EMBL" id="CP046884">
    <property type="protein sequence ID" value="QNQ89762.1"/>
    <property type="molecule type" value="Genomic_DNA"/>
</dbReference>
<comment type="similarity">
    <text evidence="2">Belongs to the mannose-6-phosphate isomerase type 1 family.</text>
</comment>
<gene>
    <name evidence="9" type="primary">manA</name>
    <name evidence="9" type="ORF">GP475_03185</name>
</gene>
<feature type="binding site" evidence="8">
    <location>
        <position position="93"/>
    </location>
    <ligand>
        <name>Zn(2+)</name>
        <dbReference type="ChEBI" id="CHEBI:29105"/>
    </ligand>
</feature>
<keyword evidence="10" id="KW-1185">Reference proteome</keyword>
<evidence type="ECO:0000256" key="6">
    <source>
        <dbReference type="ARBA" id="ARBA00023235"/>
    </source>
</evidence>
<dbReference type="Proteomes" id="UP000516320">
    <property type="component" value="Chromosome"/>
</dbReference>
<comment type="cofactor">
    <cofactor evidence="8">
        <name>Zn(2+)</name>
        <dbReference type="ChEBI" id="CHEBI:29105"/>
    </cofactor>
    <text evidence="8">Binds 1 zinc ion per subunit.</text>
</comment>
<dbReference type="EC" id="5.3.1.8" evidence="3"/>
<organism evidence="9 10">
    <name type="scientific">Corynebacterium poyangense</name>
    <dbReference type="NCBI Taxonomy" id="2684405"/>
    <lineage>
        <taxon>Bacteria</taxon>
        <taxon>Bacillati</taxon>
        <taxon>Actinomycetota</taxon>
        <taxon>Actinomycetes</taxon>
        <taxon>Mycobacteriales</taxon>
        <taxon>Corynebacteriaceae</taxon>
        <taxon>Corynebacterium</taxon>
    </lineage>
</organism>
<sequence>MQQLDGTIRSYPWGSRTMLAALQGRPVPADRPEAELWLGAHPMSPSTVAGRPLTEVIAQDPEGCLGRRVAQRFDNKLPFLLKLLAAEEPLSLQAHPSLAQAQDGFTRENEQNIDVRDPKRNYRDANHKPELTVALSPFKAMAGFRPLALTRELLTSLNCPELDRYLAMVDAPSEDPEVEEENLRALFTTWITIPTGVRETLVAAIIRAAKNYQPQKNWIDEVISNLLLLQERYPGDSGILGALLLNHLTLEPREAIHLAAGQLHAYIHGLGVEIQANSDNVLRGGLTSKYVDVPELVRVLDFHSLADPRTNPVHLPDQPGEIYHVPIPDFVLHRIAQAEDITIDFDGPVIGLCTAGILNLRTQGAPASDESELQLHPGQAVWIPADDPAITLSGGGEFFIATA</sequence>
<dbReference type="Gene3D" id="1.10.441.10">
    <property type="entry name" value="Phosphomannose Isomerase, domain 2"/>
    <property type="match status" value="1"/>
</dbReference>
<comment type="catalytic activity">
    <reaction evidence="1">
        <text>D-mannose 6-phosphate = D-fructose 6-phosphate</text>
        <dbReference type="Rhea" id="RHEA:12356"/>
        <dbReference type="ChEBI" id="CHEBI:58735"/>
        <dbReference type="ChEBI" id="CHEBI:61527"/>
        <dbReference type="EC" id="5.3.1.8"/>
    </reaction>
</comment>
<dbReference type="KEGG" id="cpoy:GP475_03185"/>
<dbReference type="GO" id="GO:0008270">
    <property type="term" value="F:zinc ion binding"/>
    <property type="evidence" value="ECO:0007669"/>
    <property type="project" value="InterPro"/>
</dbReference>
<dbReference type="GO" id="GO:0004476">
    <property type="term" value="F:mannose-6-phosphate isomerase activity"/>
    <property type="evidence" value="ECO:0007669"/>
    <property type="project" value="UniProtKB-EC"/>
</dbReference>
<keyword evidence="5 8" id="KW-0862">Zinc</keyword>
<proteinExistence type="inferred from homology"/>
<dbReference type="Gene3D" id="2.60.120.10">
    <property type="entry name" value="Jelly Rolls"/>
    <property type="match status" value="2"/>
</dbReference>
<dbReference type="NCBIfam" id="TIGR00218">
    <property type="entry name" value="manA"/>
    <property type="match status" value="1"/>
</dbReference>
<protein>
    <recommendedName>
        <fullName evidence="3">mannose-6-phosphate isomerase</fullName>
        <ecNumber evidence="3">5.3.1.8</ecNumber>
    </recommendedName>
</protein>
<dbReference type="PIRSF" id="PIRSF001480">
    <property type="entry name" value="Mannose-6-phosphate_isomerase"/>
    <property type="match status" value="1"/>
</dbReference>
<dbReference type="InterPro" id="IPR046457">
    <property type="entry name" value="PMI_typeI_cat"/>
</dbReference>
<reference evidence="9 10" key="1">
    <citation type="submission" date="2019-12" db="EMBL/GenBank/DDBJ databases">
        <title>Corynebacterium sp. nov., isolated from feces of the Anser Albifrons in China.</title>
        <authorList>
            <person name="Liu Q."/>
        </authorList>
    </citation>
    <scope>NUCLEOTIDE SEQUENCE [LARGE SCALE GENOMIC DNA]</scope>
    <source>
        <strain evidence="9 10">4H37-19</strain>
    </source>
</reference>
<dbReference type="PANTHER" id="PTHR10309:SF0">
    <property type="entry name" value="MANNOSE-6-PHOSPHATE ISOMERASE"/>
    <property type="match status" value="1"/>
</dbReference>
<dbReference type="InterPro" id="IPR014710">
    <property type="entry name" value="RmlC-like_jellyroll"/>
</dbReference>
<feature type="binding site" evidence="8">
    <location>
        <position position="95"/>
    </location>
    <ligand>
        <name>Zn(2+)</name>
        <dbReference type="ChEBI" id="CHEBI:29105"/>
    </ligand>
</feature>